<gene>
    <name evidence="12" type="primary">lpd2</name>
    <name evidence="12" type="ORF">SVXNc_0758</name>
</gene>
<sequence length="450" mass="49377">MKEFDAIVVGAGSGLDIASVFASHGKNVALVEPGPLGGTCLNRGCIPSKMLIHRADIVETIRDSEKFHINAQVEEIDFENIVQEVNNSVSSDAEGIEKAVEKSENHTLYKEKARFVDEKVLKVGDERITADKIFLAAGSRPLIPPIEGITSIDYLTSKEALQLDEKPESIVMIGGGYISCELAHFFEAMGVEVTIIESGDSLLKREDREISEKFTEIAERRFNVNLGMYASKVEELEDGIKVVAEDGGGNKHSFAGEKILLAAGRVPNTDELNVKAAGIKTSERGFVEVDERMETNKDGVYAIGDIADNWMFKHSANYEAEIAIKNAFGKKEIADYRSMPHAVFSSPQIAGVGKTEQKLEEENVDYIKASYEYKNTGMGHALKEKDGFVKLLASQEGDILGFHIIGPDASQLIHEVLVAERNDLGVEGIKDTIHIHPALNEVVQRAFNQI</sequence>
<dbReference type="PIRSF" id="PIRSF000350">
    <property type="entry name" value="Mercury_reductase_MerA"/>
    <property type="match status" value="1"/>
</dbReference>
<evidence type="ECO:0000256" key="8">
    <source>
        <dbReference type="ARBA" id="ARBA00023284"/>
    </source>
</evidence>
<evidence type="ECO:0000256" key="4">
    <source>
        <dbReference type="ARBA" id="ARBA00022827"/>
    </source>
</evidence>
<dbReference type="InterPro" id="IPR012999">
    <property type="entry name" value="Pyr_OxRdtase_I_AS"/>
</dbReference>
<keyword evidence="4 9" id="KW-0274">FAD</keyword>
<dbReference type="Proteomes" id="UP001218034">
    <property type="component" value="Chromosome"/>
</dbReference>
<dbReference type="SUPFAM" id="SSF55424">
    <property type="entry name" value="FAD/NAD-linked reductases, dimerisation (C-terminal) domain"/>
    <property type="match status" value="1"/>
</dbReference>
<keyword evidence="6" id="KW-0520">NAD</keyword>
<dbReference type="InterPro" id="IPR016156">
    <property type="entry name" value="FAD/NAD-linked_Rdtase_dimer_sf"/>
</dbReference>
<evidence type="ECO:0000256" key="3">
    <source>
        <dbReference type="ARBA" id="ARBA00022630"/>
    </source>
</evidence>
<keyword evidence="8 9" id="KW-0676">Redox-active center</keyword>
<dbReference type="RefSeq" id="WP_347721601.1">
    <property type="nucleotide sequence ID" value="NZ_CP104395.1"/>
</dbReference>
<dbReference type="EC" id="1.8.1.15" evidence="12"/>
<dbReference type="Gene3D" id="3.30.390.30">
    <property type="match status" value="1"/>
</dbReference>
<dbReference type="GeneID" id="90590195"/>
<feature type="domain" description="FAD/NAD(P)-binding" evidence="11">
    <location>
        <begin position="5"/>
        <end position="318"/>
    </location>
</feature>
<evidence type="ECO:0000256" key="7">
    <source>
        <dbReference type="ARBA" id="ARBA00023157"/>
    </source>
</evidence>
<dbReference type="InterPro" id="IPR036188">
    <property type="entry name" value="FAD/NAD-bd_sf"/>
</dbReference>
<dbReference type="Pfam" id="PF02852">
    <property type="entry name" value="Pyr_redox_dim"/>
    <property type="match status" value="1"/>
</dbReference>
<keyword evidence="7" id="KW-1015">Disulfide bond</keyword>
<keyword evidence="13" id="KW-1185">Reference proteome</keyword>
<organism evidence="12 13">
    <name type="scientific">Candidatus Nanohalococcus occultus</name>
    <dbReference type="NCBI Taxonomy" id="2978047"/>
    <lineage>
        <taxon>Archaea</taxon>
        <taxon>Candidatus Nanohalarchaeota</taxon>
        <taxon>Candidatus Nanohalarchaeota incertae sedis</taxon>
        <taxon>Candidatus Nanohalococcus</taxon>
    </lineage>
</organism>
<comment type="cofactor">
    <cofactor evidence="1">
        <name>FAD</name>
        <dbReference type="ChEBI" id="CHEBI:57692"/>
    </cofactor>
</comment>
<dbReference type="Pfam" id="PF07992">
    <property type="entry name" value="Pyr_redox_2"/>
    <property type="match status" value="1"/>
</dbReference>
<protein>
    <submittedName>
        <fullName evidence="12">Pyruvate/2-oxoglutarate dehydrogenase complex, dihydrolipoamide dehydrogenase (E3) component</fullName>
        <ecNumber evidence="12">1.8.1.15</ecNumber>
    </submittedName>
</protein>
<proteinExistence type="inferred from homology"/>
<dbReference type="InterPro" id="IPR001100">
    <property type="entry name" value="Pyr_nuc-diS_OxRdtase"/>
</dbReference>
<dbReference type="Gene3D" id="3.50.50.60">
    <property type="entry name" value="FAD/NAD(P)-binding domain"/>
    <property type="match status" value="2"/>
</dbReference>
<keyword evidence="12" id="KW-0670">Pyruvate</keyword>
<feature type="domain" description="Pyridine nucleotide-disulphide oxidoreductase dimerisation" evidence="10">
    <location>
        <begin position="339"/>
        <end position="446"/>
    </location>
</feature>
<dbReference type="PANTHER" id="PTHR22912">
    <property type="entry name" value="DISULFIDE OXIDOREDUCTASE"/>
    <property type="match status" value="1"/>
</dbReference>
<dbReference type="InterPro" id="IPR023753">
    <property type="entry name" value="FAD/NAD-binding_dom"/>
</dbReference>
<keyword evidence="5 9" id="KW-0560">Oxidoreductase</keyword>
<dbReference type="PRINTS" id="PR00368">
    <property type="entry name" value="FADPNR"/>
</dbReference>
<dbReference type="GO" id="GO:0050627">
    <property type="term" value="F:mycothione reductase [NAD(P)H] activity"/>
    <property type="evidence" value="ECO:0007669"/>
    <property type="project" value="UniProtKB-EC"/>
</dbReference>
<evidence type="ECO:0000256" key="9">
    <source>
        <dbReference type="RuleBase" id="RU003691"/>
    </source>
</evidence>
<dbReference type="PROSITE" id="PS00076">
    <property type="entry name" value="PYRIDINE_REDOX_1"/>
    <property type="match status" value="1"/>
</dbReference>
<comment type="similarity">
    <text evidence="2 9">Belongs to the class-I pyridine nucleotide-disulfide oxidoreductase family.</text>
</comment>
<dbReference type="EMBL" id="CP104395">
    <property type="protein sequence ID" value="WEL19769.1"/>
    <property type="molecule type" value="Genomic_DNA"/>
</dbReference>
<evidence type="ECO:0000313" key="12">
    <source>
        <dbReference type="EMBL" id="WEL19769.1"/>
    </source>
</evidence>
<dbReference type="SUPFAM" id="SSF51905">
    <property type="entry name" value="FAD/NAD(P)-binding domain"/>
    <property type="match status" value="1"/>
</dbReference>
<dbReference type="PANTHER" id="PTHR22912:SF217">
    <property type="entry name" value="DIHYDROLIPOYL DEHYDROGENASE"/>
    <property type="match status" value="1"/>
</dbReference>
<evidence type="ECO:0000313" key="13">
    <source>
        <dbReference type="Proteomes" id="UP001218034"/>
    </source>
</evidence>
<dbReference type="PRINTS" id="PR00411">
    <property type="entry name" value="PNDRDTASEI"/>
</dbReference>
<dbReference type="InterPro" id="IPR004099">
    <property type="entry name" value="Pyr_nucl-diS_OxRdtase_dimer"/>
</dbReference>
<evidence type="ECO:0000256" key="5">
    <source>
        <dbReference type="ARBA" id="ARBA00023002"/>
    </source>
</evidence>
<reference evidence="12 13" key="1">
    <citation type="submission" date="2022-09" db="EMBL/GenBank/DDBJ databases">
        <title>Xylan utilization by haloarchaea-nanohaloarchaea associations.</title>
        <authorList>
            <person name="Yakimov M."/>
        </authorList>
    </citation>
    <scope>NUCLEOTIDE SEQUENCE [LARGE SCALE GENOMIC DNA]</scope>
    <source>
        <strain evidence="12 13">SVXNc</strain>
    </source>
</reference>
<evidence type="ECO:0000256" key="2">
    <source>
        <dbReference type="ARBA" id="ARBA00007532"/>
    </source>
</evidence>
<accession>A0ABY8CEY3</accession>
<dbReference type="InterPro" id="IPR050151">
    <property type="entry name" value="Class-I_Pyr_Nuc-Dis_Oxidored"/>
</dbReference>
<evidence type="ECO:0000256" key="1">
    <source>
        <dbReference type="ARBA" id="ARBA00001974"/>
    </source>
</evidence>
<name>A0ABY8CEY3_9ARCH</name>
<evidence type="ECO:0000259" key="10">
    <source>
        <dbReference type="Pfam" id="PF02852"/>
    </source>
</evidence>
<keyword evidence="3 9" id="KW-0285">Flavoprotein</keyword>
<evidence type="ECO:0000256" key="6">
    <source>
        <dbReference type="ARBA" id="ARBA00023027"/>
    </source>
</evidence>
<evidence type="ECO:0000259" key="11">
    <source>
        <dbReference type="Pfam" id="PF07992"/>
    </source>
</evidence>